<sequence>MKKQEAVINSFSFSFFMTMALVVSFFPLYYDSLGYSKLQIGALYSIGPAVGIISNLFWGLISDRFQTLKKTIIVILFGQLAMVLLLFSTDVYSVLFVIVTGFYFFQTPLNGLNDSQILLYTRVSGKSYAFFRMWGSLGFAFAAVMVGLVLNKLGVGVISILAVCSVTLSLCLAFLLKDSRAGMKKMDLSGVVKVIFNRKLLLFLGLIFFMSIAHRANDGFLSTYLKDLGGKNLVGIAWMTSALSEVPVFFYLNKHGHKYKELPLLAVACSVYVVRFLLMSLVNGPGWIIPLQSLHSLSFGIFLVTALRYLQQLVPDEYRATGQAVFNMTWSGFSGLVSGFVGGRVYDAWGGAILYRVAAVSAFIAFVGFLVTHLYTRNKEGQMDTMMKGASR</sequence>
<dbReference type="Proteomes" id="UP001631969">
    <property type="component" value="Unassembled WGS sequence"/>
</dbReference>
<dbReference type="EMBL" id="JBJURJ010000013">
    <property type="protein sequence ID" value="MFM9330427.1"/>
    <property type="molecule type" value="Genomic_DNA"/>
</dbReference>
<evidence type="ECO:0000313" key="2">
    <source>
        <dbReference type="Proteomes" id="UP001631969"/>
    </source>
</evidence>
<proteinExistence type="predicted"/>
<organism evidence="1 2">
    <name type="scientific">Paenibacillus mesotrionivorans</name>
    <dbReference type="NCBI Taxonomy" id="3160968"/>
    <lineage>
        <taxon>Bacteria</taxon>
        <taxon>Bacillati</taxon>
        <taxon>Bacillota</taxon>
        <taxon>Bacilli</taxon>
        <taxon>Bacillales</taxon>
        <taxon>Paenibacillaceae</taxon>
        <taxon>Paenibacillus</taxon>
    </lineage>
</organism>
<evidence type="ECO:0000313" key="1">
    <source>
        <dbReference type="EMBL" id="MFM9330427.1"/>
    </source>
</evidence>
<keyword evidence="2" id="KW-1185">Reference proteome</keyword>
<gene>
    <name evidence="1" type="ORF">ACI1P1_19180</name>
</gene>
<accession>A0ACC7P198</accession>
<reference evidence="1" key="1">
    <citation type="submission" date="2024-12" db="EMBL/GenBank/DDBJ databases">
        <authorList>
            <person name="Wu N."/>
        </authorList>
    </citation>
    <scope>NUCLEOTIDE SEQUENCE</scope>
    <source>
        <strain evidence="1">P15</strain>
    </source>
</reference>
<name>A0ACC7P198_9BACL</name>
<comment type="caution">
    <text evidence="1">The sequence shown here is derived from an EMBL/GenBank/DDBJ whole genome shotgun (WGS) entry which is preliminary data.</text>
</comment>
<protein>
    <submittedName>
        <fullName evidence="1">MFS transporter</fullName>
    </submittedName>
</protein>